<gene>
    <name evidence="9" type="ordered locus">Hoch_1885</name>
</gene>
<feature type="binding site" evidence="5 7">
    <location>
        <position position="136"/>
    </location>
    <ligand>
        <name>substrate</name>
    </ligand>
</feature>
<dbReference type="PROSITE" id="PS00395">
    <property type="entry name" value="ALANINE_RACEMASE"/>
    <property type="match status" value="1"/>
</dbReference>
<dbReference type="RefSeq" id="WP_012827040.1">
    <property type="nucleotide sequence ID" value="NC_013440.1"/>
</dbReference>
<dbReference type="Proteomes" id="UP000001880">
    <property type="component" value="Chromosome"/>
</dbReference>
<organism evidence="9 10">
    <name type="scientific">Haliangium ochraceum (strain DSM 14365 / JCM 11303 / SMP-2)</name>
    <dbReference type="NCBI Taxonomy" id="502025"/>
    <lineage>
        <taxon>Bacteria</taxon>
        <taxon>Pseudomonadati</taxon>
        <taxon>Myxococcota</taxon>
        <taxon>Polyangia</taxon>
        <taxon>Haliangiales</taxon>
        <taxon>Kofleriaceae</taxon>
        <taxon>Haliangium</taxon>
    </lineage>
</organism>
<proteinExistence type="inferred from homology"/>
<dbReference type="Pfam" id="PF00842">
    <property type="entry name" value="Ala_racemase_C"/>
    <property type="match status" value="1"/>
</dbReference>
<keyword evidence="3 5" id="KW-0663">Pyridoxal phosphate</keyword>
<dbReference type="InterPro" id="IPR011079">
    <property type="entry name" value="Ala_racemase_C"/>
</dbReference>
<comment type="catalytic activity">
    <reaction evidence="1 5">
        <text>L-alanine = D-alanine</text>
        <dbReference type="Rhea" id="RHEA:20249"/>
        <dbReference type="ChEBI" id="CHEBI:57416"/>
        <dbReference type="ChEBI" id="CHEBI:57972"/>
        <dbReference type="EC" id="5.1.1.1"/>
    </reaction>
</comment>
<evidence type="ECO:0000256" key="2">
    <source>
        <dbReference type="ARBA" id="ARBA00001933"/>
    </source>
</evidence>
<dbReference type="SUPFAM" id="SSF51419">
    <property type="entry name" value="PLP-binding barrel"/>
    <property type="match status" value="1"/>
</dbReference>
<dbReference type="GO" id="GO:0008784">
    <property type="term" value="F:alanine racemase activity"/>
    <property type="evidence" value="ECO:0007669"/>
    <property type="project" value="UniProtKB-UniRule"/>
</dbReference>
<dbReference type="PANTHER" id="PTHR30511:SF0">
    <property type="entry name" value="ALANINE RACEMASE, CATABOLIC-RELATED"/>
    <property type="match status" value="1"/>
</dbReference>
<comment type="similarity">
    <text evidence="5">Belongs to the alanine racemase family.</text>
</comment>
<dbReference type="OrthoDB" id="9813814at2"/>
<feature type="modified residue" description="N6-(pyridoxal phosphate)lysine" evidence="5 6">
    <location>
        <position position="37"/>
    </location>
</feature>
<reference evidence="9 10" key="1">
    <citation type="journal article" date="2010" name="Stand. Genomic Sci.">
        <title>Complete genome sequence of Haliangium ochraceum type strain (SMP-2).</title>
        <authorList>
            <consortium name="US DOE Joint Genome Institute (JGI-PGF)"/>
            <person name="Ivanova N."/>
            <person name="Daum C."/>
            <person name="Lang E."/>
            <person name="Abt B."/>
            <person name="Kopitz M."/>
            <person name="Saunders E."/>
            <person name="Lapidus A."/>
            <person name="Lucas S."/>
            <person name="Glavina Del Rio T."/>
            <person name="Nolan M."/>
            <person name="Tice H."/>
            <person name="Copeland A."/>
            <person name="Cheng J.F."/>
            <person name="Chen F."/>
            <person name="Bruce D."/>
            <person name="Goodwin L."/>
            <person name="Pitluck S."/>
            <person name="Mavromatis K."/>
            <person name="Pati A."/>
            <person name="Mikhailova N."/>
            <person name="Chen A."/>
            <person name="Palaniappan K."/>
            <person name="Land M."/>
            <person name="Hauser L."/>
            <person name="Chang Y.J."/>
            <person name="Jeffries C.D."/>
            <person name="Detter J.C."/>
            <person name="Brettin T."/>
            <person name="Rohde M."/>
            <person name="Goker M."/>
            <person name="Bristow J."/>
            <person name="Markowitz V."/>
            <person name="Eisen J.A."/>
            <person name="Hugenholtz P."/>
            <person name="Kyrpides N.C."/>
            <person name="Klenk H.P."/>
        </authorList>
    </citation>
    <scope>NUCLEOTIDE SEQUENCE [LARGE SCALE GENOMIC DNA]</scope>
    <source>
        <strain evidence="10">DSM 14365 / CIP 107738 / JCM 11303 / AJ 13395 / SMP-2</strain>
    </source>
</reference>
<dbReference type="PANTHER" id="PTHR30511">
    <property type="entry name" value="ALANINE RACEMASE"/>
    <property type="match status" value="1"/>
</dbReference>
<dbReference type="InterPro" id="IPR000821">
    <property type="entry name" value="Ala_racemase"/>
</dbReference>
<evidence type="ECO:0000259" key="8">
    <source>
        <dbReference type="SMART" id="SM01005"/>
    </source>
</evidence>
<dbReference type="AlphaFoldDB" id="D0LYW2"/>
<keyword evidence="4 5" id="KW-0413">Isomerase</keyword>
<dbReference type="InterPro" id="IPR020622">
    <property type="entry name" value="Ala_racemase_pyridoxalP-BS"/>
</dbReference>
<dbReference type="KEGG" id="hoh:Hoch_1885"/>
<dbReference type="CDD" id="cd00430">
    <property type="entry name" value="PLPDE_III_AR"/>
    <property type="match status" value="1"/>
</dbReference>
<dbReference type="PRINTS" id="PR00992">
    <property type="entry name" value="ALARACEMASE"/>
</dbReference>
<dbReference type="InterPro" id="IPR009006">
    <property type="entry name" value="Ala_racemase/Decarboxylase_C"/>
</dbReference>
<dbReference type="HAMAP" id="MF_01201">
    <property type="entry name" value="Ala_racemase"/>
    <property type="match status" value="1"/>
</dbReference>
<dbReference type="Gene3D" id="3.20.20.10">
    <property type="entry name" value="Alanine racemase"/>
    <property type="match status" value="1"/>
</dbReference>
<dbReference type="InterPro" id="IPR029066">
    <property type="entry name" value="PLP-binding_barrel"/>
</dbReference>
<keyword evidence="10" id="KW-1185">Reference proteome</keyword>
<feature type="domain" description="Alanine racemase C-terminal" evidence="8">
    <location>
        <begin position="246"/>
        <end position="375"/>
    </location>
</feature>
<protein>
    <recommendedName>
        <fullName evidence="5">Alanine racemase</fullName>
        <ecNumber evidence="5">5.1.1.1</ecNumber>
    </recommendedName>
</protein>
<evidence type="ECO:0000256" key="6">
    <source>
        <dbReference type="PIRSR" id="PIRSR600821-50"/>
    </source>
</evidence>
<dbReference type="SUPFAM" id="SSF50621">
    <property type="entry name" value="Alanine racemase C-terminal domain-like"/>
    <property type="match status" value="1"/>
</dbReference>
<dbReference type="GO" id="GO:0030170">
    <property type="term" value="F:pyridoxal phosphate binding"/>
    <property type="evidence" value="ECO:0007669"/>
    <property type="project" value="UniProtKB-UniRule"/>
</dbReference>
<dbReference type="Gene3D" id="2.40.37.10">
    <property type="entry name" value="Lyase, Ornithine Decarboxylase, Chain A, domain 1"/>
    <property type="match status" value="1"/>
</dbReference>
<feature type="active site" description="Proton acceptor; specific for D-alanine" evidence="5">
    <location>
        <position position="37"/>
    </location>
</feature>
<dbReference type="FunFam" id="3.20.20.10:FF:000002">
    <property type="entry name" value="Alanine racemase"/>
    <property type="match status" value="1"/>
</dbReference>
<dbReference type="UniPathway" id="UPA00042">
    <property type="reaction ID" value="UER00497"/>
</dbReference>
<evidence type="ECO:0000256" key="1">
    <source>
        <dbReference type="ARBA" id="ARBA00000316"/>
    </source>
</evidence>
<sequence>MSHTVRPTRVEIDLDAIHANARVLREVSQAALYAVVKADAYGHGARVVARSLAEVGAAEGFAVSLVEEGCELRDAGIDAPILVMGPALRGGEDEIVGRDLMAALSSFDDIARLAAAAARRGARLPVHLKVDTGMGRLGIAPARVGEALDHIRAHGSLEVVGLMSHLACADGDDPADPGCMSYEQIARFDEAAAVLRARGLRHVRQHLANSSATLLFPEARRDLVRCGLALYGNSQQPERVPRLRQGVRLVTEIAQVREVAAGSSVSYGALWRAPHDARVAVIPIGYADGAPRRLTGVGEVLIAGRRCPMVGAVSMDMTMIDVSALGGSVGEGDEVVLLGEQGDDAISVHEMASWTGLCEYEVTCGLSKRVPRVYRQAERPVRRRSARWQPQAGGVWG</sequence>
<dbReference type="EC" id="5.1.1.1" evidence="5"/>
<dbReference type="GO" id="GO:0005829">
    <property type="term" value="C:cytosol"/>
    <property type="evidence" value="ECO:0007669"/>
    <property type="project" value="TreeGrafter"/>
</dbReference>
<evidence type="ECO:0000256" key="7">
    <source>
        <dbReference type="PIRSR" id="PIRSR600821-52"/>
    </source>
</evidence>
<name>D0LYW2_HALO1</name>
<evidence type="ECO:0000256" key="5">
    <source>
        <dbReference type="HAMAP-Rule" id="MF_01201"/>
    </source>
</evidence>
<evidence type="ECO:0000256" key="4">
    <source>
        <dbReference type="ARBA" id="ARBA00023235"/>
    </source>
</evidence>
<evidence type="ECO:0000313" key="9">
    <source>
        <dbReference type="EMBL" id="ACY14432.1"/>
    </source>
</evidence>
<dbReference type="EMBL" id="CP001804">
    <property type="protein sequence ID" value="ACY14432.1"/>
    <property type="molecule type" value="Genomic_DNA"/>
</dbReference>
<dbReference type="HOGENOM" id="CLU_028393_2_2_7"/>
<dbReference type="Pfam" id="PF01168">
    <property type="entry name" value="Ala_racemase_N"/>
    <property type="match status" value="1"/>
</dbReference>
<feature type="binding site" evidence="5 7">
    <location>
        <position position="315"/>
    </location>
    <ligand>
        <name>substrate</name>
    </ligand>
</feature>
<comment type="pathway">
    <text evidence="5">Amino-acid biosynthesis; D-alanine biosynthesis; D-alanine from L-alanine: step 1/1.</text>
</comment>
<comment type="function">
    <text evidence="5">Catalyzes the interconversion of L-alanine and D-alanine. May also act on other amino acids.</text>
</comment>
<dbReference type="STRING" id="502025.Hoch_1885"/>
<comment type="cofactor">
    <cofactor evidence="2 5 6">
        <name>pyridoxal 5'-phosphate</name>
        <dbReference type="ChEBI" id="CHEBI:597326"/>
    </cofactor>
</comment>
<feature type="active site" description="Proton acceptor; specific for L-alanine" evidence="5">
    <location>
        <position position="267"/>
    </location>
</feature>
<dbReference type="InterPro" id="IPR001608">
    <property type="entry name" value="Ala_racemase_N"/>
</dbReference>
<dbReference type="eggNOG" id="COG0787">
    <property type="taxonomic scope" value="Bacteria"/>
</dbReference>
<dbReference type="SMART" id="SM01005">
    <property type="entry name" value="Ala_racemase_C"/>
    <property type="match status" value="1"/>
</dbReference>
<dbReference type="GO" id="GO:0030632">
    <property type="term" value="P:D-alanine biosynthetic process"/>
    <property type="evidence" value="ECO:0007669"/>
    <property type="project" value="UniProtKB-UniRule"/>
</dbReference>
<dbReference type="NCBIfam" id="TIGR00492">
    <property type="entry name" value="alr"/>
    <property type="match status" value="1"/>
</dbReference>
<accession>D0LYW2</accession>
<evidence type="ECO:0000313" key="10">
    <source>
        <dbReference type="Proteomes" id="UP000001880"/>
    </source>
</evidence>
<evidence type="ECO:0000256" key="3">
    <source>
        <dbReference type="ARBA" id="ARBA00022898"/>
    </source>
</evidence>